<keyword evidence="6" id="KW-1185">Reference proteome</keyword>
<dbReference type="AlphaFoldDB" id="A0A6I5KZ05"/>
<name>A0A6I5KZ05_9FLAO</name>
<evidence type="ECO:0000256" key="3">
    <source>
        <dbReference type="PIRSR" id="PIRSR620019-2"/>
    </source>
</evidence>
<comment type="caution">
    <text evidence="5">The sequence shown here is derived from an EMBL/GenBank/DDBJ whole genome shotgun (WGS) entry which is preliminary data.</text>
</comment>
<evidence type="ECO:0000259" key="4">
    <source>
        <dbReference type="Pfam" id="PF17836"/>
    </source>
</evidence>
<dbReference type="Gene3D" id="2.160.10.10">
    <property type="entry name" value="Hexapeptide repeat proteins"/>
    <property type="match status" value="1"/>
</dbReference>
<dbReference type="InterPro" id="IPR011004">
    <property type="entry name" value="Trimer_LpxA-like_sf"/>
</dbReference>
<dbReference type="Proteomes" id="UP000468707">
    <property type="component" value="Unassembled WGS sequence"/>
</dbReference>
<dbReference type="CDD" id="cd03360">
    <property type="entry name" value="LbH_AT_putative"/>
    <property type="match status" value="1"/>
</dbReference>
<evidence type="ECO:0000256" key="1">
    <source>
        <dbReference type="ARBA" id="ARBA00007274"/>
    </source>
</evidence>
<proteinExistence type="inferred from homology"/>
<feature type="binding site" evidence="3">
    <location>
        <begin position="10"/>
        <end position="12"/>
    </location>
    <ligand>
        <name>substrate</name>
    </ligand>
</feature>
<dbReference type="RefSeq" id="WP_163633676.1">
    <property type="nucleotide sequence ID" value="NZ_JAAAMI010000002.1"/>
</dbReference>
<feature type="domain" description="PglD N-terminal" evidence="4">
    <location>
        <begin position="4"/>
        <end position="83"/>
    </location>
</feature>
<dbReference type="NCBIfam" id="TIGR03570">
    <property type="entry name" value="NeuD_NnaD"/>
    <property type="match status" value="1"/>
</dbReference>
<dbReference type="InterPro" id="IPR050179">
    <property type="entry name" value="Trans_hexapeptide_repeat"/>
</dbReference>
<dbReference type="GO" id="GO:0016740">
    <property type="term" value="F:transferase activity"/>
    <property type="evidence" value="ECO:0007669"/>
    <property type="project" value="UniProtKB-KW"/>
</dbReference>
<dbReference type="EMBL" id="JAAAMI010000002">
    <property type="protein sequence ID" value="NDV42681.1"/>
    <property type="molecule type" value="Genomic_DNA"/>
</dbReference>
<organism evidence="5 6">
    <name type="scientific">Flagellimonas sediminis</name>
    <dbReference type="NCBI Taxonomy" id="2696468"/>
    <lineage>
        <taxon>Bacteria</taxon>
        <taxon>Pseudomonadati</taxon>
        <taxon>Bacteroidota</taxon>
        <taxon>Flavobacteriia</taxon>
        <taxon>Flavobacteriales</taxon>
        <taxon>Flavobacteriaceae</taxon>
        <taxon>Flagellimonas</taxon>
    </lineage>
</organism>
<evidence type="ECO:0000256" key="2">
    <source>
        <dbReference type="PIRSR" id="PIRSR620019-1"/>
    </source>
</evidence>
<dbReference type="PANTHER" id="PTHR43300:SF7">
    <property type="entry name" value="UDP-N-ACETYLBACILLOSAMINE N-ACETYLTRANSFERASE"/>
    <property type="match status" value="1"/>
</dbReference>
<evidence type="ECO:0000313" key="6">
    <source>
        <dbReference type="Proteomes" id="UP000468707"/>
    </source>
</evidence>
<evidence type="ECO:0000313" key="5">
    <source>
        <dbReference type="EMBL" id="NDV42681.1"/>
    </source>
</evidence>
<reference evidence="5 6" key="1">
    <citation type="submission" date="2020-01" db="EMBL/GenBank/DDBJ databases">
        <title>Muricauda sediminis sp.nov. 40Bstr401.</title>
        <authorList>
            <person name="Xue Z."/>
            <person name="Zhu S."/>
            <person name="Ren N."/>
            <person name="Chen T."/>
            <person name="Chen X."/>
            <person name="Chen J."/>
            <person name="Yang J."/>
        </authorList>
    </citation>
    <scope>NUCLEOTIDE SEQUENCE [LARGE SCALE GENOMIC DNA]</scope>
    <source>
        <strain evidence="5 6">40Bstr401</strain>
    </source>
</reference>
<feature type="active site" description="Proton acceptor" evidence="2">
    <location>
        <position position="140"/>
    </location>
</feature>
<dbReference type="Gene3D" id="3.40.50.20">
    <property type="match status" value="1"/>
</dbReference>
<feature type="site" description="Increases basicity of active site His" evidence="2">
    <location>
        <position position="141"/>
    </location>
</feature>
<keyword evidence="5" id="KW-0808">Transferase</keyword>
<dbReference type="Pfam" id="PF17836">
    <property type="entry name" value="PglD_N"/>
    <property type="match status" value="1"/>
</dbReference>
<dbReference type="InterPro" id="IPR020019">
    <property type="entry name" value="AcTrfase_PglD-like"/>
</dbReference>
<gene>
    <name evidence="5" type="ORF">GTK07_05020</name>
</gene>
<sequence>MEEVVIFGASGHGKVTIDILECMGNHEIIGFLDANKQQGTQVLGYPVFGGMEQVPELLQKKPDLKFFVAIGDNWARYNVIQQLKNINSNVSFVNAIHPNAIIGKGVKLGTGIMIMAGSIVNTDSSIGNFTIVNTRSSVGHESCLMEFSSLAPNTTLAGNVEIGAFSAISMSTTILNRRKIGEHTVVGAGSLVTKDVKDHAVYYGIPAVFIRSRNEGDKYL</sequence>
<feature type="binding site" evidence="3">
    <location>
        <position position="71"/>
    </location>
    <ligand>
        <name>substrate</name>
    </ligand>
</feature>
<dbReference type="InterPro" id="IPR041561">
    <property type="entry name" value="PglD_N"/>
</dbReference>
<dbReference type="SUPFAM" id="SSF51161">
    <property type="entry name" value="Trimeric LpxA-like enzymes"/>
    <property type="match status" value="1"/>
</dbReference>
<accession>A0A6I5KZ05</accession>
<comment type="similarity">
    <text evidence="1">Belongs to the transferase hexapeptide repeat family.</text>
</comment>
<protein>
    <submittedName>
        <fullName evidence="5">Transferase</fullName>
    </submittedName>
</protein>
<dbReference type="PANTHER" id="PTHR43300">
    <property type="entry name" value="ACETYLTRANSFERASE"/>
    <property type="match status" value="1"/>
</dbReference>